<evidence type="ECO:0000313" key="13">
    <source>
        <dbReference type="EMBL" id="KAJ2847181.1"/>
    </source>
</evidence>
<dbReference type="GO" id="GO:0098771">
    <property type="term" value="P:inorganic ion homeostasis"/>
    <property type="evidence" value="ECO:0007669"/>
    <property type="project" value="UniProtKB-ARBA"/>
</dbReference>
<evidence type="ECO:0000256" key="6">
    <source>
        <dbReference type="ARBA" id="ARBA00023034"/>
    </source>
</evidence>
<feature type="transmembrane region" description="Helical" evidence="11">
    <location>
        <begin position="241"/>
        <end position="264"/>
    </location>
</feature>
<dbReference type="Gene3D" id="1.20.1510.10">
    <property type="entry name" value="Cation efflux protein transmembrane domain"/>
    <property type="match status" value="1"/>
</dbReference>
<evidence type="ECO:0000256" key="8">
    <source>
        <dbReference type="ARBA" id="ARBA00023136"/>
    </source>
</evidence>
<keyword evidence="7" id="KW-0406">Ion transport</keyword>
<comment type="subcellular location">
    <subcellularLocation>
        <location evidence="1">Golgi apparatus</location>
        <location evidence="1">trans-Golgi network membrane</location>
        <topology evidence="1">Multi-pass membrane protein</topology>
    </subcellularLocation>
</comment>
<comment type="function">
    <text evidence="10">Has probably no intrinsic transporter activity but together with SLC30A5 forms a functional zinc ion:proton antiporter heterodimer, mediating zinc entry into the lumen of organelles along the secretory pathway. As part of that zinc ion:proton antiporter, contributes to zinc ion homeostasis within the early secretory pathway and regulates the activation and folding of enzymes like alkaline phosphatases and enzymes involved in phosphatidylinositol glycan anchor biosynthesis.</text>
</comment>
<sequence length="380" mass="42101">MADPCHPGHTHHCCEHHMVSANQAPNLVSKRSSSHVFYDPYGPATKQLSAEHIGVSWQRIWRVLYKDHRFIGPQLYLVVLHLALGIGLWATGIYIESLALMGYAFIVIYNACSLFIALLPVVLEYSGNVKSTTEYPFGLQILPTLLEFTNNITLLYRGVQALKEGVEHILINGHEHDTSTMEFETYAHRAIGHNHDALLGIAGVASAMLVTGLSAARFMNHHSMWEIRSRRRQLVTGMQNVVLNPYNASSLFAGLWMLVMLLLVPTAEESFIEPASCIVMATIMAYTSFPTCVRLGKRLLCAVSSDVAKDGQKVLWQISKLPGVLACTSNCIWSIAHDKHAIALRVSIAKSANSQGILYEHIANLLRSSGFSEWSIEIGH</sequence>
<evidence type="ECO:0000256" key="2">
    <source>
        <dbReference type="ARBA" id="ARBA00022448"/>
    </source>
</evidence>
<evidence type="ECO:0000313" key="14">
    <source>
        <dbReference type="Proteomes" id="UP001139887"/>
    </source>
</evidence>
<dbReference type="EMBL" id="JANBUW010000368">
    <property type="protein sequence ID" value="KAJ2847181.1"/>
    <property type="molecule type" value="Genomic_DNA"/>
</dbReference>
<dbReference type="SUPFAM" id="SSF161111">
    <property type="entry name" value="Cation efflux protein transmembrane domain-like"/>
    <property type="match status" value="1"/>
</dbReference>
<dbReference type="PANTHER" id="PTHR46531">
    <property type="entry name" value="ZINC TRANSPORTER 6"/>
    <property type="match status" value="1"/>
</dbReference>
<feature type="transmembrane region" description="Helical" evidence="11">
    <location>
        <begin position="270"/>
        <end position="289"/>
    </location>
</feature>
<evidence type="ECO:0000256" key="5">
    <source>
        <dbReference type="ARBA" id="ARBA00022989"/>
    </source>
</evidence>
<dbReference type="Proteomes" id="UP001139887">
    <property type="component" value="Unassembled WGS sequence"/>
</dbReference>
<feature type="transmembrane region" description="Helical" evidence="11">
    <location>
        <begin position="101"/>
        <end position="123"/>
    </location>
</feature>
<evidence type="ECO:0000256" key="11">
    <source>
        <dbReference type="SAM" id="Phobius"/>
    </source>
</evidence>
<dbReference type="GO" id="GO:0030003">
    <property type="term" value="P:intracellular monoatomic cation homeostasis"/>
    <property type="evidence" value="ECO:0007669"/>
    <property type="project" value="UniProtKB-ARBA"/>
</dbReference>
<comment type="subunit">
    <text evidence="9">Heterodimer with SLC30A5; form a functional zinc ion transmembrane transporter.</text>
</comment>
<comment type="caution">
    <text evidence="13">The sequence shown here is derived from an EMBL/GenBank/DDBJ whole genome shotgun (WGS) entry which is preliminary data.</text>
</comment>
<dbReference type="InterPro" id="IPR058533">
    <property type="entry name" value="Cation_efflux_TM"/>
</dbReference>
<name>A0A9W8I6N6_9FUNG</name>
<evidence type="ECO:0000256" key="7">
    <source>
        <dbReference type="ARBA" id="ARBA00023065"/>
    </source>
</evidence>
<keyword evidence="8 11" id="KW-0472">Membrane</keyword>
<evidence type="ECO:0000259" key="12">
    <source>
        <dbReference type="Pfam" id="PF01545"/>
    </source>
</evidence>
<keyword evidence="6" id="KW-0333">Golgi apparatus</keyword>
<proteinExistence type="predicted"/>
<dbReference type="InterPro" id="IPR027469">
    <property type="entry name" value="Cation_efflux_TMD_sf"/>
</dbReference>
<keyword evidence="14" id="KW-1185">Reference proteome</keyword>
<evidence type="ECO:0000256" key="4">
    <source>
        <dbReference type="ARBA" id="ARBA00022833"/>
    </source>
</evidence>
<organism evidence="13 14">
    <name type="scientific">Coemansia brasiliensis</name>
    <dbReference type="NCBI Taxonomy" id="2650707"/>
    <lineage>
        <taxon>Eukaryota</taxon>
        <taxon>Fungi</taxon>
        <taxon>Fungi incertae sedis</taxon>
        <taxon>Zoopagomycota</taxon>
        <taxon>Kickxellomycotina</taxon>
        <taxon>Kickxellomycetes</taxon>
        <taxon>Kickxellales</taxon>
        <taxon>Kickxellaceae</taxon>
        <taxon>Coemansia</taxon>
    </lineage>
</organism>
<evidence type="ECO:0000256" key="1">
    <source>
        <dbReference type="ARBA" id="ARBA00004166"/>
    </source>
</evidence>
<evidence type="ECO:0000256" key="9">
    <source>
        <dbReference type="ARBA" id="ARBA00038600"/>
    </source>
</evidence>
<keyword evidence="4" id="KW-0862">Zinc</keyword>
<dbReference type="PANTHER" id="PTHR46531:SF1">
    <property type="entry name" value="ZINC TRANSPORTER 6"/>
    <property type="match status" value="1"/>
</dbReference>
<dbReference type="OrthoDB" id="5382797at2759"/>
<dbReference type="InterPro" id="IPR052005">
    <property type="entry name" value="CDF_SLC30A"/>
</dbReference>
<dbReference type="GO" id="GO:0005794">
    <property type="term" value="C:Golgi apparatus"/>
    <property type="evidence" value="ECO:0007669"/>
    <property type="project" value="UniProtKB-SubCell"/>
</dbReference>
<keyword evidence="2" id="KW-0813">Transport</keyword>
<evidence type="ECO:0000256" key="10">
    <source>
        <dbReference type="ARBA" id="ARBA00045455"/>
    </source>
</evidence>
<dbReference type="GO" id="GO:0016020">
    <property type="term" value="C:membrane"/>
    <property type="evidence" value="ECO:0007669"/>
    <property type="project" value="InterPro"/>
</dbReference>
<dbReference type="GO" id="GO:0006829">
    <property type="term" value="P:zinc ion transport"/>
    <property type="evidence" value="ECO:0007669"/>
    <property type="project" value="TreeGrafter"/>
</dbReference>
<reference evidence="13" key="1">
    <citation type="submission" date="2022-07" db="EMBL/GenBank/DDBJ databases">
        <title>Phylogenomic reconstructions and comparative analyses of Kickxellomycotina fungi.</title>
        <authorList>
            <person name="Reynolds N.K."/>
            <person name="Stajich J.E."/>
            <person name="Barry K."/>
            <person name="Grigoriev I.V."/>
            <person name="Crous P."/>
            <person name="Smith M.E."/>
        </authorList>
    </citation>
    <scope>NUCLEOTIDE SEQUENCE</scope>
    <source>
        <strain evidence="13">NRRL 1566</strain>
    </source>
</reference>
<feature type="domain" description="Cation efflux protein transmembrane" evidence="12">
    <location>
        <begin position="78"/>
        <end position="299"/>
    </location>
</feature>
<keyword evidence="3 11" id="KW-0812">Transmembrane</keyword>
<accession>A0A9W8I6N6</accession>
<dbReference type="GO" id="GO:0008324">
    <property type="term" value="F:monoatomic cation transmembrane transporter activity"/>
    <property type="evidence" value="ECO:0007669"/>
    <property type="project" value="InterPro"/>
</dbReference>
<feature type="transmembrane region" description="Helical" evidence="11">
    <location>
        <begin position="75"/>
        <end position="95"/>
    </location>
</feature>
<feature type="transmembrane region" description="Helical" evidence="11">
    <location>
        <begin position="197"/>
        <end position="220"/>
    </location>
</feature>
<keyword evidence="5 11" id="KW-1133">Transmembrane helix</keyword>
<gene>
    <name evidence="13" type="ORF">IWW36_003982</name>
</gene>
<protein>
    <recommendedName>
        <fullName evidence="12">Cation efflux protein transmembrane domain-containing protein</fullName>
    </recommendedName>
</protein>
<evidence type="ECO:0000256" key="3">
    <source>
        <dbReference type="ARBA" id="ARBA00022692"/>
    </source>
</evidence>
<dbReference type="Pfam" id="PF01545">
    <property type="entry name" value="Cation_efflux"/>
    <property type="match status" value="1"/>
</dbReference>
<dbReference type="AlphaFoldDB" id="A0A9W8I6N6"/>